<reference evidence="4" key="2">
    <citation type="submission" date="2011-01" db="EMBL/GenBank/DDBJ databases">
        <title>The complete genome of Deinococcus maricopensis DSM 21211.</title>
        <authorList>
            <consortium name="US DOE Joint Genome Institute (JGI-PGF)"/>
            <person name="Lucas S."/>
            <person name="Copeland A."/>
            <person name="Lapidus A."/>
            <person name="Goodwin L."/>
            <person name="Pitluck S."/>
            <person name="Kyrpides N."/>
            <person name="Mavromatis K."/>
            <person name="Pagani I."/>
            <person name="Ivanova N."/>
            <person name="Ovchinnikova G."/>
            <person name="Zeytun A."/>
            <person name="Detter J.C."/>
            <person name="Han C."/>
            <person name="Land M."/>
            <person name="Hauser L."/>
            <person name="Markowitz V."/>
            <person name="Cheng J.-F."/>
            <person name="Hugenholtz P."/>
            <person name="Woyke T."/>
            <person name="Wu D."/>
            <person name="Pukall R."/>
            <person name="Gehrich-Schroeter G."/>
            <person name="Brambilla E."/>
            <person name="Klenk H.-P."/>
            <person name="Eisen J.A."/>
        </authorList>
    </citation>
    <scope>NUCLEOTIDE SEQUENCE [LARGE SCALE GENOMIC DNA]</scope>
    <source>
        <strain evidence="4">DSM 21211 / LMG 22137 / NRRL B-23946 / LB-34</strain>
    </source>
</reference>
<dbReference type="KEGG" id="dmr:Deima_0576"/>
<gene>
    <name evidence="3" type="ordered locus">Deima_0576</name>
</gene>
<proteinExistence type="predicted"/>
<dbReference type="CDD" id="cd06974">
    <property type="entry name" value="TerD_like"/>
    <property type="match status" value="1"/>
</dbReference>
<accession>E8U596</accession>
<dbReference type="STRING" id="709986.Deima_0576"/>
<dbReference type="InterPro" id="IPR002035">
    <property type="entry name" value="VWF_A"/>
</dbReference>
<feature type="compositionally biased region" description="Polar residues" evidence="1">
    <location>
        <begin position="596"/>
        <end position="609"/>
    </location>
</feature>
<dbReference type="PROSITE" id="PS50234">
    <property type="entry name" value="VWFA"/>
    <property type="match status" value="1"/>
</dbReference>
<dbReference type="RefSeq" id="WP_013555740.1">
    <property type="nucleotide sequence ID" value="NC_014958.1"/>
</dbReference>
<dbReference type="InterPro" id="IPR003325">
    <property type="entry name" value="TerD"/>
</dbReference>
<sequence length="617" mass="66951">MLLQRGEKRRLGDLGVTTTFTVQFDAGLRGADVSVFGLDDDRQLRDDQYFVFYNQPRSPHGALTTTAQPSSAGGTFEVNLGALPASITRLMFVATHDDTPFSAAAQGTWTLTHAGGTAAQYTYAGSDFGAERAVMVAEVYRHNGEWRVAAVGQGFGGGLQALLEHFGGQAEEAAPAPAPAPDTLPEPSAEKVSLRKQQVTAVLQRAGIEHVKARVMVVMDASGSMRALYRNGVVQDTLERLIPVALKLDDNEAMEFWYYAERFAQMGDLDQHSVVGLVGDVMPQKNPLLPAHVHSIGGGNNEPPVMEDVLRQHREAQAEDRAAGVGIMPTLVLFLTDGGISGSSKKIAQLIKGSSSEPLFWQFIGLGDANYGILRQLDTLQGRVIDNSGFFAVDDIAQVTDEVLYDRMLSEFAGWWKAWQQLQPPAAPTPRPAPTAAVSLRKNGAVQLQKAATLRAALEWKGQGDLDLYAFYVLADGTSGKVYYRDLGHKDRAPYITLSGDSRVPGREEIVIHRPDALRHVLISAYSAVENGLGSFASYQPRAVVTDGGAQRVDVPVLNRNHFSFWVALASIDFTSPSGPTIRHVERYSRIGTERSPTLNADGTFTMNTGPVEFKGR</sequence>
<dbReference type="InterPro" id="IPR051324">
    <property type="entry name" value="Stress/Tellurium_Resist"/>
</dbReference>
<dbReference type="PANTHER" id="PTHR32097">
    <property type="entry name" value="CAMP-BINDING PROTEIN 1-RELATED"/>
    <property type="match status" value="1"/>
</dbReference>
<dbReference type="eggNOG" id="COG2310">
    <property type="taxonomic scope" value="Bacteria"/>
</dbReference>
<dbReference type="Pfam" id="PF02342">
    <property type="entry name" value="TerD"/>
    <property type="match status" value="1"/>
</dbReference>
<dbReference type="Pfam" id="PF10138">
    <property type="entry name" value="vWA-TerF-like"/>
    <property type="match status" value="1"/>
</dbReference>
<dbReference type="InterPro" id="IPR036465">
    <property type="entry name" value="vWFA_dom_sf"/>
</dbReference>
<dbReference type="Proteomes" id="UP000008635">
    <property type="component" value="Chromosome"/>
</dbReference>
<feature type="domain" description="VWFA" evidence="2">
    <location>
        <begin position="214"/>
        <end position="408"/>
    </location>
</feature>
<dbReference type="EMBL" id="CP002454">
    <property type="protein sequence ID" value="ADV66235.1"/>
    <property type="molecule type" value="Genomic_DNA"/>
</dbReference>
<dbReference type="Gene3D" id="2.60.60.30">
    <property type="entry name" value="sav2460 like domains"/>
    <property type="match status" value="1"/>
</dbReference>
<dbReference type="SUPFAM" id="SSF53300">
    <property type="entry name" value="vWA-like"/>
    <property type="match status" value="1"/>
</dbReference>
<evidence type="ECO:0000256" key="1">
    <source>
        <dbReference type="SAM" id="MobiDB-lite"/>
    </source>
</evidence>
<organism evidence="3 4">
    <name type="scientific">Deinococcus maricopensis (strain DSM 21211 / LMG 22137 / NRRL B-23946 / LB-34)</name>
    <dbReference type="NCBI Taxonomy" id="709986"/>
    <lineage>
        <taxon>Bacteria</taxon>
        <taxon>Thermotogati</taxon>
        <taxon>Deinococcota</taxon>
        <taxon>Deinococci</taxon>
        <taxon>Deinococcales</taxon>
        <taxon>Deinococcaceae</taxon>
        <taxon>Deinococcus</taxon>
    </lineage>
</organism>
<dbReference type="eggNOG" id="COG4110">
    <property type="taxonomic scope" value="Bacteria"/>
</dbReference>
<dbReference type="PANTHER" id="PTHR32097:SF3">
    <property type="entry name" value="TELLURITE RESISTANCE PROTEIN"/>
    <property type="match status" value="1"/>
</dbReference>
<dbReference type="AlphaFoldDB" id="E8U596"/>
<dbReference type="OrthoDB" id="5756874at2"/>
<evidence type="ECO:0000259" key="2">
    <source>
        <dbReference type="PROSITE" id="PS50234"/>
    </source>
</evidence>
<name>E8U596_DEIML</name>
<keyword evidence="4" id="KW-1185">Reference proteome</keyword>
<dbReference type="SMR" id="E8U596"/>
<reference evidence="3 4" key="1">
    <citation type="journal article" date="2011" name="Stand. Genomic Sci.">
        <title>Complete genome sequence of Deinococcus maricopensis type strain (LB-34).</title>
        <authorList>
            <person name="Pukall R."/>
            <person name="Zeytun A."/>
            <person name="Lucas S."/>
            <person name="Lapidus A."/>
            <person name="Hammon N."/>
            <person name="Deshpande S."/>
            <person name="Nolan M."/>
            <person name="Cheng J.F."/>
            <person name="Pitluck S."/>
            <person name="Liolios K."/>
            <person name="Pagani I."/>
            <person name="Mikhailova N."/>
            <person name="Ivanova N."/>
            <person name="Mavromatis K."/>
            <person name="Pati A."/>
            <person name="Tapia R."/>
            <person name="Han C."/>
            <person name="Goodwin L."/>
            <person name="Chen A."/>
            <person name="Palaniappan K."/>
            <person name="Land M."/>
            <person name="Hauser L."/>
            <person name="Chang Y.J."/>
            <person name="Jeffries C.D."/>
            <person name="Brambilla E.M."/>
            <person name="Rohde M."/>
            <person name="Goker M."/>
            <person name="Detter J.C."/>
            <person name="Woyke T."/>
            <person name="Bristow J."/>
            <person name="Eisen J.A."/>
            <person name="Markowitz V."/>
            <person name="Hugenholtz P."/>
            <person name="Kyrpides N.C."/>
            <person name="Klenk H.P."/>
        </authorList>
    </citation>
    <scope>NUCLEOTIDE SEQUENCE [LARGE SCALE GENOMIC DNA]</scope>
    <source>
        <strain evidence="4">DSM 21211 / LMG 22137 / NRRL B-23946 / LB-34</strain>
    </source>
</reference>
<evidence type="ECO:0000313" key="3">
    <source>
        <dbReference type="EMBL" id="ADV66235.1"/>
    </source>
</evidence>
<dbReference type="HOGENOM" id="CLU_030559_0_0_0"/>
<feature type="region of interest" description="Disordered" evidence="1">
    <location>
        <begin position="596"/>
        <end position="617"/>
    </location>
</feature>
<protein>
    <submittedName>
        <fullName evidence="3">Stress protein</fullName>
    </submittedName>
</protein>
<evidence type="ECO:0000313" key="4">
    <source>
        <dbReference type="Proteomes" id="UP000008635"/>
    </source>
</evidence>
<dbReference type="InterPro" id="IPR019303">
    <property type="entry name" value="vWA_TerF_C"/>
</dbReference>